<dbReference type="Proteomes" id="UP000007148">
    <property type="component" value="Unassembled WGS sequence"/>
</dbReference>
<dbReference type="Gene3D" id="3.40.50.300">
    <property type="entry name" value="P-loop containing nucleotide triphosphate hydrolases"/>
    <property type="match status" value="1"/>
</dbReference>
<dbReference type="GO" id="GO:0005741">
    <property type="term" value="C:mitochondrial outer membrane"/>
    <property type="evidence" value="ECO:0007669"/>
    <property type="project" value="TreeGrafter"/>
</dbReference>
<dbReference type="EMBL" id="CAFZ01000334">
    <property type="protein sequence ID" value="CCA74617.1"/>
    <property type="molecule type" value="Genomic_DNA"/>
</dbReference>
<evidence type="ECO:0000256" key="1">
    <source>
        <dbReference type="ARBA" id="ARBA00004370"/>
    </source>
</evidence>
<dbReference type="GO" id="GO:0051646">
    <property type="term" value="P:mitochondrion localization"/>
    <property type="evidence" value="ECO:0007669"/>
    <property type="project" value="TreeGrafter"/>
</dbReference>
<dbReference type="InterPro" id="IPR027417">
    <property type="entry name" value="P-loop_NTPase"/>
</dbReference>
<dbReference type="InterPro" id="IPR027094">
    <property type="entry name" value="Mitofusin_fam"/>
</dbReference>
<evidence type="ECO:0000313" key="8">
    <source>
        <dbReference type="EMBL" id="CCA74617.1"/>
    </source>
</evidence>
<comment type="subcellular location">
    <subcellularLocation>
        <location evidence="1">Membrane</location>
    </subcellularLocation>
</comment>
<evidence type="ECO:0000256" key="3">
    <source>
        <dbReference type="ARBA" id="ARBA00022801"/>
    </source>
</evidence>
<keyword evidence="9" id="KW-1185">Reference proteome</keyword>
<keyword evidence="2" id="KW-0547">Nucleotide-binding</keyword>
<keyword evidence="3" id="KW-0378">Hydrolase</keyword>
<dbReference type="PANTHER" id="PTHR10465">
    <property type="entry name" value="TRANSMEMBRANE GTPASE FZO1"/>
    <property type="match status" value="1"/>
</dbReference>
<dbReference type="InParanoid" id="G4TTH4"/>
<evidence type="ECO:0000256" key="4">
    <source>
        <dbReference type="ARBA" id="ARBA00023134"/>
    </source>
</evidence>
<reference evidence="8 9" key="1">
    <citation type="journal article" date="2011" name="PLoS Pathog.">
        <title>Endophytic Life Strategies Decoded by Genome and Transcriptome Analyses of the Mutualistic Root Symbiont Piriformospora indica.</title>
        <authorList>
            <person name="Zuccaro A."/>
            <person name="Lahrmann U."/>
            <person name="Guldener U."/>
            <person name="Langen G."/>
            <person name="Pfiffi S."/>
            <person name="Biedenkopf D."/>
            <person name="Wong P."/>
            <person name="Samans B."/>
            <person name="Grimm C."/>
            <person name="Basiewicz M."/>
            <person name="Murat C."/>
            <person name="Martin F."/>
            <person name="Kogel K.H."/>
        </authorList>
    </citation>
    <scope>NUCLEOTIDE SEQUENCE [LARGE SCALE GENOMIC DNA]</scope>
    <source>
        <strain evidence="8 9">DSM 11827</strain>
    </source>
</reference>
<protein>
    <recommendedName>
        <fullName evidence="7">Dynamin N-terminal domain-containing protein</fullName>
    </recommendedName>
</protein>
<gene>
    <name evidence="8" type="ORF">PIIN_08569</name>
</gene>
<dbReference type="PANTHER" id="PTHR10465:SF0">
    <property type="entry name" value="SARCALUMENIN"/>
    <property type="match status" value="1"/>
</dbReference>
<organism evidence="8 9">
    <name type="scientific">Serendipita indica (strain DSM 11827)</name>
    <name type="common">Root endophyte fungus</name>
    <name type="synonym">Piriformospora indica</name>
    <dbReference type="NCBI Taxonomy" id="1109443"/>
    <lineage>
        <taxon>Eukaryota</taxon>
        <taxon>Fungi</taxon>
        <taxon>Dikarya</taxon>
        <taxon>Basidiomycota</taxon>
        <taxon>Agaricomycotina</taxon>
        <taxon>Agaricomycetes</taxon>
        <taxon>Sebacinales</taxon>
        <taxon>Serendipitaceae</taxon>
        <taxon>Serendipita</taxon>
    </lineage>
</organism>
<sequence>MNHDLLPCHDDDLTASVVELYRRLTNDIRFHQRDRFSSIPVDYAVVLMESLQTLVTAILRDENYLTFATATNLDAFWGLPGVAEAVAALRQDLNDAIRLISNEDRIPTLVLSLKGMAPVRDNPVVEKTIQRSLDELTDEIKVRRDAIIQSSSHLRKMYESFALTKETIGEKSLADYKILRSLVTHLFGIDPLSVTKASFNFPSKIRTLNSPTLGSAFNIPFTEYNPCFNDIEESSKVWTRRQLAIGNQTSERPLDRLVEQFLSSLDITIKSIANLEGGLAPWDDGDIIGMLSRSCKNLDKKVKEIESASSVSTTIAICGQMKAGKSTFLNALIGRNLLTSRKMGCTTWPVIVRNNPKALEPTLTVETPAFDPFLQYLRGSLDDNGAPTTTDVVANKVNRSRVFWNKMGSHLKTQYAVFRSKNFALKRISSTLDDIVGTVEYFYISDINDLLRLYWNLEVGRERLVTIGRAFPVLEVRFDVADTFLHDVEFVDMPGLADAGIDESDRMDIYQEVFKISQGVIYVVEANYKAIGLETKEAEARGLIRLANKRPLFVVATHSETVPQDFPNSEEGLQFAHTMMPNVRISRVMSRCHFCTPVYKLASLALSRIIEQCKRNATSIPDWDQIQKNPTIEAGLNAYFLNRGSKMWTGNLSEIARNTEESMRQESKMPEVSGYIKKCILDEIVDGKRMDSLGSMFSALRESVVGQQILLDQARLSEIQLQDAKAERDDYLAKSHKIFASWDHNRLSFSAKSYSALKRNLDFAFEKAEKAVEKAVKDVSAKYPVVGNIILFMDRTQALSFLVDVANNLRARLSVILSEAVLDVREVAHKAWEERISGLASQFQTMLPDGHGALQAALKADLIFTLDDLSSSRIDEALGRMVADRASADQPWSWVRDLIASFSPWIARAFTTREADIKLQAELLRRSRSPAGDGDTKAEEERKKDQTVLEAISSHTVQEIIDMEKIREKEEQDRGQLVVQQISGLTISDPSFAQKHARGEANFGDILETNGTQNPPKELAEISLQDLFTESEKWLGWLVVAPNATGYAETPATATIWPCLAADVDPQLDIATTIATYKQYTLRTWQILVTQQAKDGLDRAITLSSAMGLAKVQKAFSKQQQLLDSLVQQLAAPVNPDMEVELLVTQMRSISTLAVLEELHAKFKELWEYRYDLPQQDSR</sequence>
<dbReference type="GO" id="GO:0008053">
    <property type="term" value="P:mitochondrial fusion"/>
    <property type="evidence" value="ECO:0007669"/>
    <property type="project" value="TreeGrafter"/>
</dbReference>
<keyword evidence="5" id="KW-0472">Membrane</keyword>
<dbReference type="GO" id="GO:0005525">
    <property type="term" value="F:GTP binding"/>
    <property type="evidence" value="ECO:0007669"/>
    <property type="project" value="UniProtKB-KW"/>
</dbReference>
<keyword evidence="4" id="KW-0342">GTP-binding</keyword>
<dbReference type="HOGENOM" id="CLU_273207_0_0_1"/>
<dbReference type="OrthoDB" id="2804455at2759"/>
<comment type="caution">
    <text evidence="8">The sequence shown here is derived from an EMBL/GenBank/DDBJ whole genome shotgun (WGS) entry which is preliminary data.</text>
</comment>
<feature type="domain" description="Dynamin N-terminal" evidence="7">
    <location>
        <begin position="315"/>
        <end position="531"/>
    </location>
</feature>
<dbReference type="Pfam" id="PF00350">
    <property type="entry name" value="Dynamin_N"/>
    <property type="match status" value="1"/>
</dbReference>
<keyword evidence="6" id="KW-0175">Coiled coil</keyword>
<name>G4TTH4_SERID</name>
<proteinExistence type="predicted"/>
<dbReference type="AlphaFoldDB" id="G4TTH4"/>
<dbReference type="InterPro" id="IPR045063">
    <property type="entry name" value="Dynamin_N"/>
</dbReference>
<accession>G4TTH4</accession>
<dbReference type="GO" id="GO:0003924">
    <property type="term" value="F:GTPase activity"/>
    <property type="evidence" value="ECO:0007669"/>
    <property type="project" value="InterPro"/>
</dbReference>
<evidence type="ECO:0000256" key="2">
    <source>
        <dbReference type="ARBA" id="ARBA00022741"/>
    </source>
</evidence>
<dbReference type="CDD" id="cd00882">
    <property type="entry name" value="Ras_like_GTPase"/>
    <property type="match status" value="1"/>
</dbReference>
<feature type="coiled-coil region" evidence="6">
    <location>
        <begin position="714"/>
        <end position="774"/>
    </location>
</feature>
<evidence type="ECO:0000313" key="9">
    <source>
        <dbReference type="Proteomes" id="UP000007148"/>
    </source>
</evidence>
<dbReference type="SUPFAM" id="SSF52540">
    <property type="entry name" value="P-loop containing nucleoside triphosphate hydrolases"/>
    <property type="match status" value="1"/>
</dbReference>
<evidence type="ECO:0000256" key="6">
    <source>
        <dbReference type="SAM" id="Coils"/>
    </source>
</evidence>
<evidence type="ECO:0000256" key="5">
    <source>
        <dbReference type="ARBA" id="ARBA00023136"/>
    </source>
</evidence>
<evidence type="ECO:0000259" key="7">
    <source>
        <dbReference type="Pfam" id="PF00350"/>
    </source>
</evidence>